<gene>
    <name evidence="3" type="ORF">A4A49_60635</name>
</gene>
<keyword evidence="4" id="KW-1185">Reference proteome</keyword>
<dbReference type="Gene3D" id="4.10.60.10">
    <property type="entry name" value="Zinc finger, CCHC-type"/>
    <property type="match status" value="1"/>
</dbReference>
<sequence>MVDTKPILDQIHELQILVSKLSDLEVKIPDALQIGAILSKLPSSWNDYRKKILHSIDKLTIEQFRTHLQIGSETRARNEIVHASSSTVNSVSQNKTGNENKNLKVSNKSLNKKRNNMSCYHCGKKGHKIRNCRFKKAGTNFHSGDVGKSGNSRNSEKIHIVESSSQGLVAMISAIPNEMVKELNMAATTTKNQDWCLDFGATIHVCHDKNKFKTYSEVKDSEKVLMGNHVTAEVVGKGTVEINFASGQKLTLLNVFHVPEIMKNLISASLLSKRGFKIVIESDH</sequence>
<dbReference type="PANTHER" id="PTHR47592:SF31">
    <property type="entry name" value="ZINC FINGER, CCHC-TYPE-RELATED"/>
    <property type="match status" value="1"/>
</dbReference>
<dbReference type="Proteomes" id="UP000187609">
    <property type="component" value="Unassembled WGS sequence"/>
</dbReference>
<dbReference type="InterPro" id="IPR001878">
    <property type="entry name" value="Znf_CCHC"/>
</dbReference>
<dbReference type="Pfam" id="PF22936">
    <property type="entry name" value="Pol_BBD"/>
    <property type="match status" value="1"/>
</dbReference>
<feature type="domain" description="CCHC-type" evidence="2">
    <location>
        <begin position="119"/>
        <end position="133"/>
    </location>
</feature>
<keyword evidence="1" id="KW-0479">Metal-binding</keyword>
<keyword evidence="1" id="KW-0862">Zinc</keyword>
<dbReference type="PANTHER" id="PTHR47592">
    <property type="entry name" value="PBF68 PROTEIN"/>
    <property type="match status" value="1"/>
</dbReference>
<dbReference type="Gramene" id="OIS97135">
    <property type="protein sequence ID" value="OIS97135"/>
    <property type="gene ID" value="A4A49_60635"/>
</dbReference>
<dbReference type="Pfam" id="PF14223">
    <property type="entry name" value="Retrotran_gag_2"/>
    <property type="match status" value="1"/>
</dbReference>
<evidence type="ECO:0000259" key="2">
    <source>
        <dbReference type="PROSITE" id="PS50158"/>
    </source>
</evidence>
<feature type="non-terminal residue" evidence="3">
    <location>
        <position position="284"/>
    </location>
</feature>
<dbReference type="PROSITE" id="PS50158">
    <property type="entry name" value="ZF_CCHC"/>
    <property type="match status" value="1"/>
</dbReference>
<evidence type="ECO:0000256" key="1">
    <source>
        <dbReference type="PROSITE-ProRule" id="PRU00047"/>
    </source>
</evidence>
<dbReference type="EMBL" id="MJEQ01037193">
    <property type="protein sequence ID" value="OIS97135.1"/>
    <property type="molecule type" value="Genomic_DNA"/>
</dbReference>
<name>A0A1J6I9D3_NICAT</name>
<dbReference type="AlphaFoldDB" id="A0A1J6I9D3"/>
<organism evidence="3 4">
    <name type="scientific">Nicotiana attenuata</name>
    <name type="common">Coyote tobacco</name>
    <dbReference type="NCBI Taxonomy" id="49451"/>
    <lineage>
        <taxon>Eukaryota</taxon>
        <taxon>Viridiplantae</taxon>
        <taxon>Streptophyta</taxon>
        <taxon>Embryophyta</taxon>
        <taxon>Tracheophyta</taxon>
        <taxon>Spermatophyta</taxon>
        <taxon>Magnoliopsida</taxon>
        <taxon>eudicotyledons</taxon>
        <taxon>Gunneridae</taxon>
        <taxon>Pentapetalae</taxon>
        <taxon>asterids</taxon>
        <taxon>lamiids</taxon>
        <taxon>Solanales</taxon>
        <taxon>Solanaceae</taxon>
        <taxon>Nicotianoideae</taxon>
        <taxon>Nicotianeae</taxon>
        <taxon>Nicotiana</taxon>
    </lineage>
</organism>
<reference evidence="3" key="1">
    <citation type="submission" date="2016-11" db="EMBL/GenBank/DDBJ databases">
        <title>The genome of Nicotiana attenuata.</title>
        <authorList>
            <person name="Xu S."/>
            <person name="Brockmoeller T."/>
            <person name="Gaquerel E."/>
            <person name="Navarro A."/>
            <person name="Kuhl H."/>
            <person name="Gase K."/>
            <person name="Ling Z."/>
            <person name="Zhou W."/>
            <person name="Kreitzer C."/>
            <person name="Stanke M."/>
            <person name="Tang H."/>
            <person name="Lyons E."/>
            <person name="Pandey P."/>
            <person name="Pandey S.P."/>
            <person name="Timmermann B."/>
            <person name="Baldwin I.T."/>
        </authorList>
    </citation>
    <scope>NUCLEOTIDE SEQUENCE [LARGE SCALE GENOMIC DNA]</scope>
    <source>
        <strain evidence="3">UT</strain>
    </source>
</reference>
<protein>
    <recommendedName>
        <fullName evidence="2">CCHC-type domain-containing protein</fullName>
    </recommendedName>
</protein>
<dbReference type="GO" id="GO:0008270">
    <property type="term" value="F:zinc ion binding"/>
    <property type="evidence" value="ECO:0007669"/>
    <property type="project" value="UniProtKB-KW"/>
</dbReference>
<dbReference type="SUPFAM" id="SSF57756">
    <property type="entry name" value="Retrovirus zinc finger-like domains"/>
    <property type="match status" value="1"/>
</dbReference>
<keyword evidence="1" id="KW-0863">Zinc-finger</keyword>
<evidence type="ECO:0000313" key="4">
    <source>
        <dbReference type="Proteomes" id="UP000187609"/>
    </source>
</evidence>
<evidence type="ECO:0000313" key="3">
    <source>
        <dbReference type="EMBL" id="OIS97135.1"/>
    </source>
</evidence>
<proteinExistence type="predicted"/>
<accession>A0A1J6I9D3</accession>
<dbReference type="InterPro" id="IPR054722">
    <property type="entry name" value="PolX-like_BBD"/>
</dbReference>
<comment type="caution">
    <text evidence="3">The sequence shown here is derived from an EMBL/GenBank/DDBJ whole genome shotgun (WGS) entry which is preliminary data.</text>
</comment>
<dbReference type="InterPro" id="IPR036875">
    <property type="entry name" value="Znf_CCHC_sf"/>
</dbReference>
<dbReference type="GO" id="GO:0003676">
    <property type="term" value="F:nucleic acid binding"/>
    <property type="evidence" value="ECO:0007669"/>
    <property type="project" value="InterPro"/>
</dbReference>
<dbReference type="OMA" id="ITHETHK"/>